<gene>
    <name evidence="1" type="ORF">Mal64_30280</name>
</gene>
<dbReference type="AlphaFoldDB" id="A0A5C5ZJF5"/>
<dbReference type="InterPro" id="IPR036278">
    <property type="entry name" value="Sialidase_sf"/>
</dbReference>
<evidence type="ECO:0000313" key="1">
    <source>
        <dbReference type="EMBL" id="TWT87489.1"/>
    </source>
</evidence>
<dbReference type="OrthoDB" id="6381507at2"/>
<name>A0A5C5ZJF5_9BACT</name>
<keyword evidence="2" id="KW-1185">Reference proteome</keyword>
<proteinExistence type="predicted"/>
<dbReference type="PROSITE" id="PS00018">
    <property type="entry name" value="EF_HAND_1"/>
    <property type="match status" value="1"/>
</dbReference>
<sequence>MTTLQIIMIRLNTSGTTRLIASSMLAALLAVVIAGVASRAGAQQPVSFANADFEQGSIGVVPPGWQTSPGMGLLYTTDGAGLSVIDPENAYSGSQFATATWQATGAGQSPFSTGQEMSVYQDVDLSSHAALVDTGSNALNLSFAYNDADPNDVGHVRLEFFDDDSEPIGFTSLFTSLGSQSEEQGWSSRTLSGQMPVGARAARITLAAEAVGSGSARNISFDALSAEIGPHIAPPASDVVHGSLIQFNQNGAWSWYQDERAIVDRERGELIVGSTPNFAGLGGQGVDGQIQTVHVNLSDRSRTLHVHNDIESYGASDDHNVPALLKKEDGDILAFYTGHNNRFGVEDDRSSFRTYDTANESWGAEREFDWWDAIPDDAPGSGGTTYSNLFQLADEDPDGDGNGRLYNIARTQQSPHLMVSDDNGQNWRYGGQLTEQPNDKPASGNYVNGYYKYVSNGTDRIDFIATEYHPRDFNTSIYHAYISGGKIYDSEGNEVDADIFSAASSFDPSTVPSTDDFTQVFQADGEEHSRAWNTDVQSYSDGTVTALFKTRAVPYTANQGVGNHDHRVWFARLDPATNEWTTTEIAQAGANLYGTSESDYTGLGALDPSDPNTIYISTEVHPTTEVKTDHHEIYKGVTADDGATWSWTAVTENSTYDNLRPIIPSWERGRTALLWWKGTMSSSQNYDTAVVGLILDDHEAVGPVTYVDANGANTRLASGGALDFTTGNSSGPTDDAWHYRTLTGNGGGVFTADELANENAPMIKTTSEGVDAGAYDVFAYFWVEESTDWRVSAGLTPDNLAVYRIRGAQHASVDEFDGTVVVDEGNRSLYKAYLGRVELSDGESVVAYIDDYSAFGSGRVWYDGLGYAPVTQILPGDFNDDGIVDAADFTVWRDNLGSLIALPNEDPSVTPGAVTQEDFDTWLDNYGAVSEAYAQAASAPEPAAGWLLAGAWLCTAAGRWSVCPARARAE</sequence>
<dbReference type="EMBL" id="SJPQ01000003">
    <property type="protein sequence ID" value="TWT87489.1"/>
    <property type="molecule type" value="Genomic_DNA"/>
</dbReference>
<dbReference type="RefSeq" id="WP_146401672.1">
    <property type="nucleotide sequence ID" value="NZ_SJPQ01000003.1"/>
</dbReference>
<comment type="caution">
    <text evidence="1">The sequence shown here is derived from an EMBL/GenBank/DDBJ whole genome shotgun (WGS) entry which is preliminary data.</text>
</comment>
<protein>
    <submittedName>
        <fullName evidence="1">Uncharacterized protein</fullName>
    </submittedName>
</protein>
<dbReference type="SUPFAM" id="SSF50939">
    <property type="entry name" value="Sialidases"/>
    <property type="match status" value="1"/>
</dbReference>
<dbReference type="CDD" id="cd15482">
    <property type="entry name" value="Sialidase_non-viral"/>
    <property type="match status" value="1"/>
</dbReference>
<dbReference type="Proteomes" id="UP000315440">
    <property type="component" value="Unassembled WGS sequence"/>
</dbReference>
<dbReference type="InterPro" id="IPR018247">
    <property type="entry name" value="EF_Hand_1_Ca_BS"/>
</dbReference>
<accession>A0A5C5ZJF5</accession>
<reference evidence="1 2" key="1">
    <citation type="submission" date="2019-02" db="EMBL/GenBank/DDBJ databases">
        <title>Deep-cultivation of Planctomycetes and their phenomic and genomic characterization uncovers novel biology.</title>
        <authorList>
            <person name="Wiegand S."/>
            <person name="Jogler M."/>
            <person name="Boedeker C."/>
            <person name="Pinto D."/>
            <person name="Vollmers J."/>
            <person name="Rivas-Marin E."/>
            <person name="Kohn T."/>
            <person name="Peeters S.H."/>
            <person name="Heuer A."/>
            <person name="Rast P."/>
            <person name="Oberbeckmann S."/>
            <person name="Bunk B."/>
            <person name="Jeske O."/>
            <person name="Meyerdierks A."/>
            <person name="Storesund J.E."/>
            <person name="Kallscheuer N."/>
            <person name="Luecker S."/>
            <person name="Lage O.M."/>
            <person name="Pohl T."/>
            <person name="Merkel B.J."/>
            <person name="Hornburger P."/>
            <person name="Mueller R.-W."/>
            <person name="Bruemmer F."/>
            <person name="Labrenz M."/>
            <person name="Spormann A.M."/>
            <person name="Op Den Camp H."/>
            <person name="Overmann J."/>
            <person name="Amann R."/>
            <person name="Jetten M.S.M."/>
            <person name="Mascher T."/>
            <person name="Medema M.H."/>
            <person name="Devos D.P."/>
            <person name="Kaster A.-K."/>
            <person name="Ovreas L."/>
            <person name="Rohde M."/>
            <person name="Galperin M.Y."/>
            <person name="Jogler C."/>
        </authorList>
    </citation>
    <scope>NUCLEOTIDE SEQUENCE [LARGE SCALE GENOMIC DNA]</scope>
    <source>
        <strain evidence="1 2">Mal64</strain>
    </source>
</reference>
<evidence type="ECO:0000313" key="2">
    <source>
        <dbReference type="Proteomes" id="UP000315440"/>
    </source>
</evidence>
<organism evidence="1 2">
    <name type="scientific">Pseudobythopirellula maris</name>
    <dbReference type="NCBI Taxonomy" id="2527991"/>
    <lineage>
        <taxon>Bacteria</taxon>
        <taxon>Pseudomonadati</taxon>
        <taxon>Planctomycetota</taxon>
        <taxon>Planctomycetia</taxon>
        <taxon>Pirellulales</taxon>
        <taxon>Lacipirellulaceae</taxon>
        <taxon>Pseudobythopirellula</taxon>
    </lineage>
</organism>